<organism evidence="3 4">
    <name type="scientific">Leptospira fletcheri</name>
    <dbReference type="NCBI Taxonomy" id="2484981"/>
    <lineage>
        <taxon>Bacteria</taxon>
        <taxon>Pseudomonadati</taxon>
        <taxon>Spirochaetota</taxon>
        <taxon>Spirochaetia</taxon>
        <taxon>Leptospirales</taxon>
        <taxon>Leptospiraceae</taxon>
        <taxon>Leptospira</taxon>
    </lineage>
</organism>
<dbReference type="NCBIfam" id="NF038394">
    <property type="entry name" value="lipo_LipL32"/>
    <property type="match status" value="1"/>
</dbReference>
<feature type="domain" description="Surface lipoprotein of Spirochaetales order" evidence="2">
    <location>
        <begin position="54"/>
        <end position="240"/>
    </location>
</feature>
<proteinExistence type="predicted"/>
<dbReference type="OrthoDB" id="1122918at2"/>
<feature type="chain" id="PRO_5020269961" evidence="1">
    <location>
        <begin position="21"/>
        <end position="274"/>
    </location>
</feature>
<dbReference type="PROSITE" id="PS51257">
    <property type="entry name" value="PROKAR_LIPOPROTEIN"/>
    <property type="match status" value="1"/>
</dbReference>
<dbReference type="EMBL" id="RQET01000008">
    <property type="protein sequence ID" value="TGK09892.1"/>
    <property type="molecule type" value="Genomic_DNA"/>
</dbReference>
<evidence type="ECO:0000313" key="4">
    <source>
        <dbReference type="Proteomes" id="UP000298458"/>
    </source>
</evidence>
<evidence type="ECO:0000313" key="3">
    <source>
        <dbReference type="EMBL" id="TGK09892.1"/>
    </source>
</evidence>
<keyword evidence="4" id="KW-1185">Reference proteome</keyword>
<gene>
    <name evidence="3" type="ORF">EHO60_11020</name>
</gene>
<reference evidence="3" key="1">
    <citation type="journal article" date="2019" name="PLoS Negl. Trop. Dis.">
        <title>Revisiting the worldwide diversity of Leptospira species in the environment.</title>
        <authorList>
            <person name="Vincent A.T."/>
            <person name="Schiettekatte O."/>
            <person name="Bourhy P."/>
            <person name="Veyrier F.J."/>
            <person name="Picardeau M."/>
        </authorList>
    </citation>
    <scope>NUCLEOTIDE SEQUENCE [LARGE SCALE GENOMIC DNA]</scope>
    <source>
        <strain evidence="3">SSW15</strain>
    </source>
</reference>
<evidence type="ECO:0000256" key="1">
    <source>
        <dbReference type="SAM" id="SignalP"/>
    </source>
</evidence>
<dbReference type="Proteomes" id="UP000298458">
    <property type="component" value="Unassembled WGS sequence"/>
</dbReference>
<feature type="signal peptide" evidence="1">
    <location>
        <begin position="1"/>
        <end position="20"/>
    </location>
</feature>
<accession>A0A4R9GDL6</accession>
<keyword evidence="3" id="KW-0449">Lipoprotein</keyword>
<evidence type="ECO:0000259" key="2">
    <source>
        <dbReference type="Pfam" id="PF12103"/>
    </source>
</evidence>
<comment type="caution">
    <text evidence="3">The sequence shown here is derived from an EMBL/GenBank/DDBJ whole genome shotgun (WGS) entry which is preliminary data.</text>
</comment>
<sequence length="274" mass="29346">MKKSSILIGSAMIASLVACSGGLPTLKSSIPLPDTGLGISAPSVPGVAAPKPTLGYSETVNYWGFIKPGQQSDGIVDGKKKAYYLYVWVPAAVAEIGVRMISPTGEIGEPGAHDIVSDSFKAATPEEKNMPNWFDTWIRVERMAAIMPDQIDAASKKPAVQKLKDDDDGDDTYHEERHAKYNSLTRITIPTIPKSLDELKNIDTKKLLVRGLYRIAFTTYKPGEVKGSFVATVGVLGVPGTPGLSPIVHSNPEELQKQAIAAEEALKKALSGSK</sequence>
<dbReference type="AlphaFoldDB" id="A0A4R9GDL6"/>
<dbReference type="RefSeq" id="WP_135768255.1">
    <property type="nucleotide sequence ID" value="NZ_RQET01000008.1"/>
</dbReference>
<dbReference type="InterPro" id="IPR021962">
    <property type="entry name" value="Lipl32"/>
</dbReference>
<protein>
    <submittedName>
        <fullName evidence="3">Outer membrane surface lipoprotein LipL32</fullName>
    </submittedName>
</protein>
<dbReference type="Pfam" id="PF12103">
    <property type="entry name" value="Lipl32"/>
    <property type="match status" value="1"/>
</dbReference>
<keyword evidence="1" id="KW-0732">Signal</keyword>
<name>A0A4R9GDL6_9LEPT</name>